<reference evidence="3" key="1">
    <citation type="submission" date="2016-10" db="EMBL/GenBank/DDBJ databases">
        <authorList>
            <person name="Varghese N."/>
            <person name="Submissions S."/>
        </authorList>
    </citation>
    <scope>NUCLEOTIDE SEQUENCE [LARGE SCALE GENOMIC DNA]</scope>
    <source>
        <strain evidence="3">LMG 2223</strain>
    </source>
</reference>
<dbReference type="Proteomes" id="UP000198600">
    <property type="component" value="Chromosome I"/>
</dbReference>
<protein>
    <recommendedName>
        <fullName evidence="4">Fimbrial protein</fullName>
    </recommendedName>
</protein>
<keyword evidence="3" id="KW-1185">Reference proteome</keyword>
<evidence type="ECO:0000313" key="3">
    <source>
        <dbReference type="Proteomes" id="UP000198600"/>
    </source>
</evidence>
<keyword evidence="1" id="KW-0732">Signal</keyword>
<dbReference type="STRING" id="46679.SAMN05216202_0300"/>
<organism evidence="2 3">
    <name type="scientific">Pseudomonas mucidolens</name>
    <dbReference type="NCBI Taxonomy" id="46679"/>
    <lineage>
        <taxon>Bacteria</taxon>
        <taxon>Pseudomonadati</taxon>
        <taxon>Pseudomonadota</taxon>
        <taxon>Gammaproteobacteria</taxon>
        <taxon>Pseudomonadales</taxon>
        <taxon>Pseudomonadaceae</taxon>
        <taxon>Pseudomonas</taxon>
    </lineage>
</organism>
<dbReference type="EMBL" id="LT629802">
    <property type="protein sequence ID" value="SDU83522.1"/>
    <property type="molecule type" value="Genomic_DNA"/>
</dbReference>
<evidence type="ECO:0008006" key="4">
    <source>
        <dbReference type="Google" id="ProtNLM"/>
    </source>
</evidence>
<sequence length="411" mass="45745">MRVTIKCFSKYWLALGCVLWAGSAMALVQEVTAVFRPDPVRPDHNQFINTTPVSGYCATWPDQCRGRFSIRLPLEIRANGPMAANPSDWRQAAYWKAPAQWRTFTVVNSLGEEETVEMRISGIGSTYRLDRPAAELVGGGIPSVTAHNKLWGLSWVSAPKPCQYSGVGFYGDAHYGFMWKTPVEERCVKLPKYPIPFMAYDYLDIVYELRTPNPLQMSAGLYSGTLTYGLGPLQDFDFGDVMLPLDSALSLNFSLTVEHILRVVLPAGGNRVELLPQGGWQAWLHQGRPPSRLFRDQTFTLHASSRFKMQLECGLVIGNTCGLRNEEGDEVPLQVGVTLPHSLIDQYGQAVTKRPLRLDGSGTELFQPVSYVNNRPASLHFEVEKAHVSQMLKNPGSTYTGVATVIWDSEV</sequence>
<dbReference type="AlphaFoldDB" id="A0A1H2LRP8"/>
<feature type="chain" id="PRO_5030027361" description="Fimbrial protein" evidence="1">
    <location>
        <begin position="27"/>
        <end position="411"/>
    </location>
</feature>
<dbReference type="RefSeq" id="WP_084376507.1">
    <property type="nucleotide sequence ID" value="NZ_LS483433.1"/>
</dbReference>
<proteinExistence type="predicted"/>
<gene>
    <name evidence="2" type="ORF">SAMN05216202_0300</name>
</gene>
<evidence type="ECO:0000256" key="1">
    <source>
        <dbReference type="SAM" id="SignalP"/>
    </source>
</evidence>
<accession>A0A1H2LRP8</accession>
<name>A0A1H2LRP8_9PSED</name>
<feature type="signal peptide" evidence="1">
    <location>
        <begin position="1"/>
        <end position="26"/>
    </location>
</feature>
<evidence type="ECO:0000313" key="2">
    <source>
        <dbReference type="EMBL" id="SDU83522.1"/>
    </source>
</evidence>